<gene>
    <name evidence="2" type="ORF">XENOCAPTIV_003169</name>
</gene>
<evidence type="ECO:0000256" key="1">
    <source>
        <dbReference type="SAM" id="MobiDB-lite"/>
    </source>
</evidence>
<organism evidence="2 3">
    <name type="scientific">Xenoophorus captivus</name>
    <dbReference type="NCBI Taxonomy" id="1517983"/>
    <lineage>
        <taxon>Eukaryota</taxon>
        <taxon>Metazoa</taxon>
        <taxon>Chordata</taxon>
        <taxon>Craniata</taxon>
        <taxon>Vertebrata</taxon>
        <taxon>Euteleostomi</taxon>
        <taxon>Actinopterygii</taxon>
        <taxon>Neopterygii</taxon>
        <taxon>Teleostei</taxon>
        <taxon>Neoteleostei</taxon>
        <taxon>Acanthomorphata</taxon>
        <taxon>Ovalentaria</taxon>
        <taxon>Atherinomorphae</taxon>
        <taxon>Cyprinodontiformes</taxon>
        <taxon>Goodeidae</taxon>
        <taxon>Xenoophorus</taxon>
    </lineage>
</organism>
<proteinExistence type="predicted"/>
<dbReference type="Proteomes" id="UP001434883">
    <property type="component" value="Unassembled WGS sequence"/>
</dbReference>
<sequence>PSLTRQSFVLPTQSLSLCHPCPLPPPACPAPLLAVLPFIPPISKSYLIKPTSLMYGLPGRADDTVSLHSLTSNGGNRIYEGGTAEVVSGSPILMKEIHHMEKSPSLGEINNFSESSRSFSPNSTEPDTPSPTGGQIGVVGAKGSSRIPQLTTKKSLLEEDSGSTGEDTDPTFIRKKHPFKIFKKQKK</sequence>
<keyword evidence="3" id="KW-1185">Reference proteome</keyword>
<name>A0ABV0S4W0_9TELE</name>
<feature type="compositionally biased region" description="Low complexity" evidence="1">
    <location>
        <begin position="111"/>
        <end position="126"/>
    </location>
</feature>
<evidence type="ECO:0000313" key="2">
    <source>
        <dbReference type="EMBL" id="MEQ2215605.1"/>
    </source>
</evidence>
<dbReference type="EMBL" id="JAHRIN010068544">
    <property type="protein sequence ID" value="MEQ2215605.1"/>
    <property type="molecule type" value="Genomic_DNA"/>
</dbReference>
<feature type="compositionally biased region" description="Basic residues" evidence="1">
    <location>
        <begin position="173"/>
        <end position="187"/>
    </location>
</feature>
<evidence type="ECO:0000313" key="3">
    <source>
        <dbReference type="Proteomes" id="UP001434883"/>
    </source>
</evidence>
<comment type="caution">
    <text evidence="2">The sequence shown here is derived from an EMBL/GenBank/DDBJ whole genome shotgun (WGS) entry which is preliminary data.</text>
</comment>
<feature type="non-terminal residue" evidence="2">
    <location>
        <position position="1"/>
    </location>
</feature>
<accession>A0ABV0S4W0</accession>
<feature type="region of interest" description="Disordered" evidence="1">
    <location>
        <begin position="103"/>
        <end position="187"/>
    </location>
</feature>
<protein>
    <submittedName>
        <fullName evidence="2">Uncharacterized protein</fullName>
    </submittedName>
</protein>
<feature type="compositionally biased region" description="Acidic residues" evidence="1">
    <location>
        <begin position="158"/>
        <end position="169"/>
    </location>
</feature>
<reference evidence="2 3" key="1">
    <citation type="submission" date="2021-06" db="EMBL/GenBank/DDBJ databases">
        <authorList>
            <person name="Palmer J.M."/>
        </authorList>
    </citation>
    <scope>NUCLEOTIDE SEQUENCE [LARGE SCALE GENOMIC DNA]</scope>
    <source>
        <strain evidence="2 3">XC_2019</strain>
        <tissue evidence="2">Muscle</tissue>
    </source>
</reference>